<feature type="compositionally biased region" description="Basic and acidic residues" evidence="1">
    <location>
        <begin position="227"/>
        <end position="253"/>
    </location>
</feature>
<protein>
    <submittedName>
        <fullName evidence="2">Uncharacterized protein</fullName>
    </submittedName>
</protein>
<evidence type="ECO:0000256" key="1">
    <source>
        <dbReference type="SAM" id="MobiDB-lite"/>
    </source>
</evidence>
<reference evidence="2 3" key="1">
    <citation type="journal article" date="2015" name="Proc. Natl. Acad. Sci. U.S.A.">
        <title>The resurrection genome of Boea hygrometrica: A blueprint for survival of dehydration.</title>
        <authorList>
            <person name="Xiao L."/>
            <person name="Yang G."/>
            <person name="Zhang L."/>
            <person name="Yang X."/>
            <person name="Zhao S."/>
            <person name="Ji Z."/>
            <person name="Zhou Q."/>
            <person name="Hu M."/>
            <person name="Wang Y."/>
            <person name="Chen M."/>
            <person name="Xu Y."/>
            <person name="Jin H."/>
            <person name="Xiao X."/>
            <person name="Hu G."/>
            <person name="Bao F."/>
            <person name="Hu Y."/>
            <person name="Wan P."/>
            <person name="Li L."/>
            <person name="Deng X."/>
            <person name="Kuang T."/>
            <person name="Xiang C."/>
            <person name="Zhu J.K."/>
            <person name="Oliver M.J."/>
            <person name="He Y."/>
        </authorList>
    </citation>
    <scope>NUCLEOTIDE SEQUENCE [LARGE SCALE GENOMIC DNA]</scope>
    <source>
        <strain evidence="3">cv. XS01</strain>
    </source>
</reference>
<dbReference type="Proteomes" id="UP000250235">
    <property type="component" value="Unassembled WGS sequence"/>
</dbReference>
<feature type="compositionally biased region" description="Low complexity" evidence="1">
    <location>
        <begin position="177"/>
        <end position="188"/>
    </location>
</feature>
<feature type="compositionally biased region" description="Polar residues" evidence="1">
    <location>
        <begin position="189"/>
        <end position="204"/>
    </location>
</feature>
<feature type="region of interest" description="Disordered" evidence="1">
    <location>
        <begin position="160"/>
        <end position="253"/>
    </location>
</feature>
<gene>
    <name evidence="2" type="ORF">F511_13600</name>
</gene>
<evidence type="ECO:0000313" key="3">
    <source>
        <dbReference type="Proteomes" id="UP000250235"/>
    </source>
</evidence>
<name>A0A2Z7C7Z1_9LAMI</name>
<organism evidence="2 3">
    <name type="scientific">Dorcoceras hygrometricum</name>
    <dbReference type="NCBI Taxonomy" id="472368"/>
    <lineage>
        <taxon>Eukaryota</taxon>
        <taxon>Viridiplantae</taxon>
        <taxon>Streptophyta</taxon>
        <taxon>Embryophyta</taxon>
        <taxon>Tracheophyta</taxon>
        <taxon>Spermatophyta</taxon>
        <taxon>Magnoliopsida</taxon>
        <taxon>eudicotyledons</taxon>
        <taxon>Gunneridae</taxon>
        <taxon>Pentapetalae</taxon>
        <taxon>asterids</taxon>
        <taxon>lamiids</taxon>
        <taxon>Lamiales</taxon>
        <taxon>Gesneriaceae</taxon>
        <taxon>Didymocarpoideae</taxon>
        <taxon>Trichosporeae</taxon>
        <taxon>Loxocarpinae</taxon>
        <taxon>Dorcoceras</taxon>
    </lineage>
</organism>
<dbReference type="EMBL" id="KQ998945">
    <property type="protein sequence ID" value="KZV42847.1"/>
    <property type="molecule type" value="Genomic_DNA"/>
</dbReference>
<evidence type="ECO:0000313" key="2">
    <source>
        <dbReference type="EMBL" id="KZV42847.1"/>
    </source>
</evidence>
<proteinExistence type="predicted"/>
<dbReference type="AlphaFoldDB" id="A0A2Z7C7Z1"/>
<keyword evidence="3" id="KW-1185">Reference proteome</keyword>
<sequence>MHLDLRDKVLVYQISRVWFISVGIRAVVLVGYLPAAWSSEVALPVYRSDQIVDRSYDEVTLIGMNRMFIRWTGLASDRSDQIVDRSYDEVTLIGMNRMFIRWTGLASGPMGRLPSWPPPPPLKPHAAAALRRRVPPASAARFVIGLVSIIATSLKCRFPRETGRRQAPRRQQVGSGSATAFPTPTSTTIGNARCSSPSEASIRSHQQRDHIRGLLRAHLSRASSSRGLRDSRGLRASRDLRASRGHRVSQDHSSRGLLPLDLECIRRARRA</sequence>
<accession>A0A2Z7C7Z1</accession>